<dbReference type="InterPro" id="IPR014116">
    <property type="entry name" value="Cyt_c_oxidase_cbb3_FixG"/>
</dbReference>
<dbReference type="GO" id="GO:0046872">
    <property type="term" value="F:metal ion binding"/>
    <property type="evidence" value="ECO:0007669"/>
    <property type="project" value="UniProtKB-KW"/>
</dbReference>
<feature type="transmembrane region" description="Helical" evidence="7">
    <location>
        <begin position="44"/>
        <end position="64"/>
    </location>
</feature>
<keyword evidence="2" id="KW-0004">4Fe-4S</keyword>
<keyword evidence="7" id="KW-1133">Transmembrane helix</keyword>
<evidence type="ECO:0000256" key="7">
    <source>
        <dbReference type="SAM" id="Phobius"/>
    </source>
</evidence>
<reference evidence="9 10" key="1">
    <citation type="submission" date="2019-03" db="EMBL/GenBank/DDBJ databases">
        <title>Genomic Encyclopedia of Type Strains, Phase IV (KMG-IV): sequencing the most valuable type-strain genomes for metagenomic binning, comparative biology and taxonomic classification.</title>
        <authorList>
            <person name="Goeker M."/>
        </authorList>
    </citation>
    <scope>NUCLEOTIDE SEQUENCE [LARGE SCALE GENOMIC DNA]</scope>
    <source>
        <strain evidence="9 10">DSM 19605</strain>
    </source>
</reference>
<accession>A0A4R6UJ70</accession>
<feature type="transmembrane region" description="Helical" evidence="7">
    <location>
        <begin position="346"/>
        <end position="366"/>
    </location>
</feature>
<dbReference type="GO" id="GO:0005886">
    <property type="term" value="C:plasma membrane"/>
    <property type="evidence" value="ECO:0007669"/>
    <property type="project" value="TreeGrafter"/>
</dbReference>
<keyword evidence="1" id="KW-0813">Transport</keyword>
<dbReference type="Pfam" id="PF13746">
    <property type="entry name" value="Fer4_18"/>
    <property type="match status" value="1"/>
</dbReference>
<dbReference type="InterPro" id="IPR017900">
    <property type="entry name" value="4Fe4S_Fe_S_CS"/>
</dbReference>
<organism evidence="9 10">
    <name type="scientific">Tepidicella xavieri</name>
    <dbReference type="NCBI Taxonomy" id="360241"/>
    <lineage>
        <taxon>Bacteria</taxon>
        <taxon>Pseudomonadati</taxon>
        <taxon>Pseudomonadota</taxon>
        <taxon>Betaproteobacteria</taxon>
        <taxon>Burkholderiales</taxon>
        <taxon>Tepidicella</taxon>
    </lineage>
</organism>
<dbReference type="OrthoDB" id="9811700at2"/>
<dbReference type="PROSITE" id="PS51379">
    <property type="entry name" value="4FE4S_FER_2"/>
    <property type="match status" value="1"/>
</dbReference>
<feature type="domain" description="4Fe-4S ferredoxin-type" evidence="8">
    <location>
        <begin position="263"/>
        <end position="291"/>
    </location>
</feature>
<feature type="transmembrane region" description="Helical" evidence="7">
    <location>
        <begin position="91"/>
        <end position="112"/>
    </location>
</feature>
<feature type="transmembrane region" description="Helical" evidence="7">
    <location>
        <begin position="165"/>
        <end position="182"/>
    </location>
</feature>
<dbReference type="PANTHER" id="PTHR30176:SF3">
    <property type="entry name" value="FERREDOXIN-TYPE PROTEIN NAPH"/>
    <property type="match status" value="1"/>
</dbReference>
<evidence type="ECO:0000256" key="2">
    <source>
        <dbReference type="ARBA" id="ARBA00022485"/>
    </source>
</evidence>
<dbReference type="InterPro" id="IPR032879">
    <property type="entry name" value="FixG_C"/>
</dbReference>
<comment type="caution">
    <text evidence="9">The sequence shown here is derived from an EMBL/GenBank/DDBJ whole genome shotgun (WGS) entry which is preliminary data.</text>
</comment>
<dbReference type="Pfam" id="PF12801">
    <property type="entry name" value="Fer4_5"/>
    <property type="match status" value="1"/>
</dbReference>
<evidence type="ECO:0000256" key="6">
    <source>
        <dbReference type="ARBA" id="ARBA00023014"/>
    </source>
</evidence>
<sequence>MSVQTPKAAGPQPAGGTDDEIEISLYAARQKIYPRSVSGLFSKWRWALVWLTQIVFYGLPWLTWNDRQAVLFDLEARRFYIFNLVLYPQDFIYLTGLLVISALALFLFTAIAGRLWCGYACPQTVYTEIYLWIERRVEGDRSARMRLDQSPLSLRKFGTKGLKHVLWAAFGLWTGFTFVGYFTPIHELGAAVIQWELGPWQTFWIFFYGFATYGNAGFLREQVCKYMCPYARFQSAMFDKDTMIVTYDQARGEPRGPRSRKADPKALGLGACVDCTLCVQVCPTGIDIRNGLQYECIGCGACIDVCDDVMDKVGYPRGLIKYSTQNGMAQGWTARQMLRRVLRPRVLVYSGILLAITLAVFTSLWLRTPLKVDVIRDRGALARMVEFGRIENVYRLQLMNATEQAQTYRLTVSGLPGIEIVSEAEVAVRPTEVRSVAVTVQMPPGAAEPGSHPVHFDIVSLTDPGIRVTEKSVFIVPR</sequence>
<keyword evidence="5" id="KW-0408">Iron</keyword>
<keyword evidence="6" id="KW-0411">Iron-sulfur</keyword>
<evidence type="ECO:0000256" key="3">
    <source>
        <dbReference type="ARBA" id="ARBA00022723"/>
    </source>
</evidence>
<evidence type="ECO:0000313" key="9">
    <source>
        <dbReference type="EMBL" id="TDQ45353.1"/>
    </source>
</evidence>
<dbReference type="GO" id="GO:0051539">
    <property type="term" value="F:4 iron, 4 sulfur cluster binding"/>
    <property type="evidence" value="ECO:0007669"/>
    <property type="project" value="UniProtKB-KW"/>
</dbReference>
<dbReference type="PROSITE" id="PS00198">
    <property type="entry name" value="4FE4S_FER_1"/>
    <property type="match status" value="1"/>
</dbReference>
<evidence type="ECO:0000256" key="1">
    <source>
        <dbReference type="ARBA" id="ARBA00022448"/>
    </source>
</evidence>
<proteinExistence type="predicted"/>
<dbReference type="InterPro" id="IPR013783">
    <property type="entry name" value="Ig-like_fold"/>
</dbReference>
<gene>
    <name evidence="9" type="ORF">DFR43_101258</name>
</gene>
<keyword evidence="7" id="KW-0812">Transmembrane</keyword>
<dbReference type="Gene3D" id="2.60.40.10">
    <property type="entry name" value="Immunoglobulins"/>
    <property type="match status" value="1"/>
</dbReference>
<evidence type="ECO:0000256" key="5">
    <source>
        <dbReference type="ARBA" id="ARBA00023004"/>
    </source>
</evidence>
<dbReference type="EMBL" id="SNYL01000001">
    <property type="protein sequence ID" value="TDQ45353.1"/>
    <property type="molecule type" value="Genomic_DNA"/>
</dbReference>
<dbReference type="InterPro" id="IPR017896">
    <property type="entry name" value="4Fe4S_Fe-S-bd"/>
</dbReference>
<evidence type="ECO:0000313" key="10">
    <source>
        <dbReference type="Proteomes" id="UP000295510"/>
    </source>
</evidence>
<name>A0A4R6UJ70_9BURK</name>
<evidence type="ECO:0000259" key="8">
    <source>
        <dbReference type="PROSITE" id="PS51379"/>
    </source>
</evidence>
<protein>
    <submittedName>
        <fullName evidence="9">Cytochrome c oxidase accessory protein FixG</fullName>
    </submittedName>
</protein>
<dbReference type="PANTHER" id="PTHR30176">
    <property type="entry name" value="FERREDOXIN-TYPE PROTEIN NAPH"/>
    <property type="match status" value="1"/>
</dbReference>
<keyword evidence="4" id="KW-0249">Electron transport</keyword>
<keyword evidence="10" id="KW-1185">Reference proteome</keyword>
<dbReference type="Pfam" id="PF11614">
    <property type="entry name" value="FixG_C"/>
    <property type="match status" value="1"/>
</dbReference>
<dbReference type="SUPFAM" id="SSF54862">
    <property type="entry name" value="4Fe-4S ferredoxins"/>
    <property type="match status" value="1"/>
</dbReference>
<keyword evidence="3" id="KW-0479">Metal-binding</keyword>
<keyword evidence="7" id="KW-0472">Membrane</keyword>
<dbReference type="NCBIfam" id="TIGR02745">
    <property type="entry name" value="ccoG_rdxA_fixG"/>
    <property type="match status" value="1"/>
</dbReference>
<evidence type="ECO:0000256" key="4">
    <source>
        <dbReference type="ARBA" id="ARBA00022982"/>
    </source>
</evidence>
<dbReference type="AlphaFoldDB" id="A0A4R6UJ70"/>
<feature type="transmembrane region" description="Helical" evidence="7">
    <location>
        <begin position="202"/>
        <end position="219"/>
    </location>
</feature>
<dbReference type="Proteomes" id="UP000295510">
    <property type="component" value="Unassembled WGS sequence"/>
</dbReference>
<dbReference type="InterPro" id="IPR051684">
    <property type="entry name" value="Electron_Trans/Redox"/>
</dbReference>